<dbReference type="Gene3D" id="1.10.10.60">
    <property type="entry name" value="Homeodomain-like"/>
    <property type="match status" value="2"/>
</dbReference>
<dbReference type="InterPro" id="IPR014710">
    <property type="entry name" value="RmlC-like_jellyroll"/>
</dbReference>
<evidence type="ECO:0000256" key="3">
    <source>
        <dbReference type="ARBA" id="ARBA00023163"/>
    </source>
</evidence>
<comment type="caution">
    <text evidence="5">The sequence shown here is derived from an EMBL/GenBank/DDBJ whole genome shotgun (WGS) entry which is preliminary data.</text>
</comment>
<reference evidence="5 6" key="1">
    <citation type="submission" date="2021-10" db="EMBL/GenBank/DDBJ databases">
        <title>Anaerobic single-cell dispensing facilitates the cultivation of human gut bacteria.</title>
        <authorList>
            <person name="Afrizal A."/>
        </authorList>
    </citation>
    <scope>NUCLEOTIDE SEQUENCE [LARGE SCALE GENOMIC DNA]</scope>
    <source>
        <strain evidence="5 6">CLA-AA-H277</strain>
    </source>
</reference>
<keyword evidence="2" id="KW-0238">DNA-binding</keyword>
<dbReference type="SMART" id="SM00342">
    <property type="entry name" value="HTH_ARAC"/>
    <property type="match status" value="1"/>
</dbReference>
<dbReference type="PROSITE" id="PS01124">
    <property type="entry name" value="HTH_ARAC_FAMILY_2"/>
    <property type="match status" value="1"/>
</dbReference>
<dbReference type="InterPro" id="IPR003313">
    <property type="entry name" value="AraC-bd"/>
</dbReference>
<dbReference type="InterPro" id="IPR018062">
    <property type="entry name" value="HTH_AraC-typ_CS"/>
</dbReference>
<sequence>MTRKKRTDKIFFRYYEIPRDSYVLALFGEEWNRKYGSEGESLHFHNHLEVGYCYKGEGVIKLENGDYPYFPQTFTMIPKNCPHSTFGDQGGINSWEFLFIDVERFLTDLYPGRSRLAEEISRRINSGARFLTHGKNPALGDLVQEIFREMKEKSEFYQESVKGYLLAFLMEAARLNDEDSLLPGEELPVVGKQIWKEEITQVEAALRYVEEHYAEQLRVGDLAAVCGLSETHFRRFFLKNMQLTPMEYVNKVRIREACRLMNGTASSLEEIAMKTGFVSMSTFNRNFTRFLGTSPHVWRKSKGRERSILF</sequence>
<keyword evidence="1" id="KW-0805">Transcription regulation</keyword>
<dbReference type="Proteomes" id="UP001197875">
    <property type="component" value="Unassembled WGS sequence"/>
</dbReference>
<dbReference type="SUPFAM" id="SSF46689">
    <property type="entry name" value="Homeodomain-like"/>
    <property type="match status" value="2"/>
</dbReference>
<dbReference type="EMBL" id="JAJEPR010000002">
    <property type="protein sequence ID" value="MCC2188453.1"/>
    <property type="molecule type" value="Genomic_DNA"/>
</dbReference>
<evidence type="ECO:0000256" key="1">
    <source>
        <dbReference type="ARBA" id="ARBA00023015"/>
    </source>
</evidence>
<evidence type="ECO:0000313" key="5">
    <source>
        <dbReference type="EMBL" id="MCC2188453.1"/>
    </source>
</evidence>
<accession>A0AAE3DQ64</accession>
<dbReference type="InterPro" id="IPR018060">
    <property type="entry name" value="HTH_AraC"/>
</dbReference>
<feature type="domain" description="HTH araC/xylS-type" evidence="4">
    <location>
        <begin position="203"/>
        <end position="301"/>
    </location>
</feature>
<proteinExistence type="predicted"/>
<dbReference type="InterPro" id="IPR009057">
    <property type="entry name" value="Homeodomain-like_sf"/>
</dbReference>
<evidence type="ECO:0000256" key="2">
    <source>
        <dbReference type="ARBA" id="ARBA00023125"/>
    </source>
</evidence>
<dbReference type="Gene3D" id="2.60.120.10">
    <property type="entry name" value="Jelly Rolls"/>
    <property type="match status" value="1"/>
</dbReference>
<organism evidence="5 6">
    <name type="scientific">Fusicatenibacter faecihominis</name>
    <dbReference type="NCBI Taxonomy" id="2881276"/>
    <lineage>
        <taxon>Bacteria</taxon>
        <taxon>Bacillati</taxon>
        <taxon>Bacillota</taxon>
        <taxon>Clostridia</taxon>
        <taxon>Lachnospirales</taxon>
        <taxon>Lachnospiraceae</taxon>
        <taxon>Fusicatenibacter</taxon>
    </lineage>
</organism>
<keyword evidence="6" id="KW-1185">Reference proteome</keyword>
<dbReference type="GO" id="GO:0003700">
    <property type="term" value="F:DNA-binding transcription factor activity"/>
    <property type="evidence" value="ECO:0007669"/>
    <property type="project" value="InterPro"/>
</dbReference>
<keyword evidence="3" id="KW-0804">Transcription</keyword>
<dbReference type="InterPro" id="IPR037923">
    <property type="entry name" value="HTH-like"/>
</dbReference>
<dbReference type="PANTHER" id="PTHR43280">
    <property type="entry name" value="ARAC-FAMILY TRANSCRIPTIONAL REGULATOR"/>
    <property type="match status" value="1"/>
</dbReference>
<dbReference type="AlphaFoldDB" id="A0AAE3DQ64"/>
<dbReference type="Pfam" id="PF12833">
    <property type="entry name" value="HTH_18"/>
    <property type="match status" value="1"/>
</dbReference>
<dbReference type="GO" id="GO:0043565">
    <property type="term" value="F:sequence-specific DNA binding"/>
    <property type="evidence" value="ECO:0007669"/>
    <property type="project" value="InterPro"/>
</dbReference>
<dbReference type="SUPFAM" id="SSF51215">
    <property type="entry name" value="Regulatory protein AraC"/>
    <property type="match status" value="1"/>
</dbReference>
<evidence type="ECO:0000313" key="6">
    <source>
        <dbReference type="Proteomes" id="UP001197875"/>
    </source>
</evidence>
<evidence type="ECO:0000259" key="4">
    <source>
        <dbReference type="PROSITE" id="PS01124"/>
    </source>
</evidence>
<gene>
    <name evidence="5" type="ORF">LKD71_01215</name>
</gene>
<dbReference type="PROSITE" id="PS00041">
    <property type="entry name" value="HTH_ARAC_FAMILY_1"/>
    <property type="match status" value="1"/>
</dbReference>
<dbReference type="RefSeq" id="WP_227614038.1">
    <property type="nucleotide sequence ID" value="NZ_JAJEPR010000002.1"/>
</dbReference>
<dbReference type="PANTHER" id="PTHR43280:SF2">
    <property type="entry name" value="HTH-TYPE TRANSCRIPTIONAL REGULATOR EXSA"/>
    <property type="match status" value="1"/>
</dbReference>
<protein>
    <submittedName>
        <fullName evidence="5">AraC family transcriptional regulator</fullName>
    </submittedName>
</protein>
<dbReference type="Pfam" id="PF02311">
    <property type="entry name" value="AraC_binding"/>
    <property type="match status" value="1"/>
</dbReference>
<name>A0AAE3DQ64_9FIRM</name>